<organism evidence="1">
    <name type="scientific">Salmonella enterica</name>
    <name type="common">Salmonella choleraesuis</name>
    <dbReference type="NCBI Taxonomy" id="28901"/>
    <lineage>
        <taxon>Bacteria</taxon>
        <taxon>Pseudomonadati</taxon>
        <taxon>Pseudomonadota</taxon>
        <taxon>Gammaproteobacteria</taxon>
        <taxon>Enterobacterales</taxon>
        <taxon>Enterobacteriaceae</taxon>
        <taxon>Salmonella</taxon>
    </lineage>
</organism>
<sequence length="90" mass="10085">MNFCAIYFTSEEELISFWNSVPDATPAPSYETWLESFNTMAQQAEMQGFTVAKVKADIDDFLAFCREENIAPNSSAARRGYAVHKAGFDS</sequence>
<comment type="caution">
    <text evidence="1">The sequence shown here is derived from an EMBL/GenBank/DDBJ whole genome shotgun (WGS) entry which is preliminary data.</text>
</comment>
<name>A0A633DF95_SALER</name>
<dbReference type="EMBL" id="AAMGRQ010000013">
    <property type="protein sequence ID" value="EDH1794041.1"/>
    <property type="molecule type" value="Genomic_DNA"/>
</dbReference>
<gene>
    <name evidence="1" type="ORF">GC469_11670</name>
</gene>
<accession>A0A633DF95</accession>
<protein>
    <submittedName>
        <fullName evidence="1">Uncharacterized protein</fullName>
    </submittedName>
</protein>
<reference evidence="1" key="1">
    <citation type="submission" date="2019-10" db="EMBL/GenBank/DDBJ databases">
        <authorList>
            <consortium name="PulseNet: The National Subtyping Network for Foodborne Disease Surveillance"/>
            <person name="Tarr C.L."/>
            <person name="Trees E."/>
            <person name="Katz L.S."/>
            <person name="Carleton-Romer H.A."/>
            <person name="Stroika S."/>
            <person name="Kucerova Z."/>
            <person name="Roache K.F."/>
            <person name="Sabol A.L."/>
            <person name="Besser J."/>
            <person name="Gerner-Smidt P."/>
        </authorList>
    </citation>
    <scope>NUCLEOTIDE SEQUENCE</scope>
    <source>
        <strain evidence="1">PNUSAS100866</strain>
    </source>
</reference>
<evidence type="ECO:0000313" key="1">
    <source>
        <dbReference type="EMBL" id="EDH1794041.1"/>
    </source>
</evidence>
<proteinExistence type="predicted"/>
<dbReference type="AlphaFoldDB" id="A0A633DF95"/>